<dbReference type="SUPFAM" id="SSF55073">
    <property type="entry name" value="Nucleotide cyclase"/>
    <property type="match status" value="1"/>
</dbReference>
<dbReference type="EMBL" id="JBHTCE010000001">
    <property type="protein sequence ID" value="MFC7389850.1"/>
    <property type="molecule type" value="Genomic_DNA"/>
</dbReference>
<keyword evidence="4" id="KW-1185">Reference proteome</keyword>
<keyword evidence="3" id="KW-0548">Nucleotidyltransferase</keyword>
<feature type="transmembrane region" description="Helical" evidence="1">
    <location>
        <begin position="12"/>
        <end position="30"/>
    </location>
</feature>
<dbReference type="InterPro" id="IPR029787">
    <property type="entry name" value="Nucleotide_cyclase"/>
</dbReference>
<keyword evidence="1" id="KW-0812">Transmembrane</keyword>
<comment type="caution">
    <text evidence="3">The sequence shown here is derived from an EMBL/GenBank/DDBJ whole genome shotgun (WGS) entry which is preliminary data.</text>
</comment>
<feature type="transmembrane region" description="Helical" evidence="1">
    <location>
        <begin position="36"/>
        <end position="52"/>
    </location>
</feature>
<protein>
    <submittedName>
        <fullName evidence="3">Diguanylate cyclase domain-containing protein</fullName>
        <ecNumber evidence="3">2.7.7.65</ecNumber>
    </submittedName>
</protein>
<dbReference type="Proteomes" id="UP001596439">
    <property type="component" value="Unassembled WGS sequence"/>
</dbReference>
<keyword evidence="1" id="KW-1133">Transmembrane helix</keyword>
<dbReference type="EC" id="2.7.7.65" evidence="3"/>
<organism evidence="3 4">
    <name type="scientific">Exiguobacterium aestuarii</name>
    <dbReference type="NCBI Taxonomy" id="273527"/>
    <lineage>
        <taxon>Bacteria</taxon>
        <taxon>Bacillati</taxon>
        <taxon>Bacillota</taxon>
        <taxon>Bacilli</taxon>
        <taxon>Bacillales</taxon>
        <taxon>Bacillales Family XII. Incertae Sedis</taxon>
        <taxon>Exiguobacterium</taxon>
    </lineage>
</organism>
<evidence type="ECO:0000313" key="4">
    <source>
        <dbReference type="Proteomes" id="UP001596439"/>
    </source>
</evidence>
<dbReference type="SMART" id="SM00267">
    <property type="entry name" value="GGDEF"/>
    <property type="match status" value="1"/>
</dbReference>
<feature type="domain" description="GGDEF" evidence="2">
    <location>
        <begin position="151"/>
        <end position="271"/>
    </location>
</feature>
<sequence length="271" mass="31327">MRHWSAMSLQLIALIVGSLIVSTLLSSLLMMNNLPVWWMICIPVLYLSTLLVHRASGVLITLGFGAYFLIMMSGYTIPVLKQFIILLLLTMLTNLAYLLQVILFRSQFALNVAEARVSQLIAVDPETGFDNRNRFFMDLEAERDRLIRSGGTFVVTFISLPLLNDFEKRYGLSEYEWFLDYFSDELHEATRRTDKKYRVATDTFAILFPQTSLEKAQIVHERIKQLLHGYSRLDGEPLTIDCLDKSFEVTLENSFMSLDEIRIYLIEDEKK</sequence>
<feature type="transmembrane region" description="Helical" evidence="1">
    <location>
        <begin position="59"/>
        <end position="77"/>
    </location>
</feature>
<dbReference type="GO" id="GO:0052621">
    <property type="term" value="F:diguanylate cyclase activity"/>
    <property type="evidence" value="ECO:0007669"/>
    <property type="project" value="UniProtKB-EC"/>
</dbReference>
<evidence type="ECO:0000313" key="3">
    <source>
        <dbReference type="EMBL" id="MFC7389850.1"/>
    </source>
</evidence>
<name>A0ABW2PQB4_9BACL</name>
<reference evidence="4" key="1">
    <citation type="journal article" date="2019" name="Int. J. Syst. Evol. Microbiol.">
        <title>The Global Catalogue of Microorganisms (GCM) 10K type strain sequencing project: providing services to taxonomists for standard genome sequencing and annotation.</title>
        <authorList>
            <consortium name="The Broad Institute Genomics Platform"/>
            <consortium name="The Broad Institute Genome Sequencing Center for Infectious Disease"/>
            <person name="Wu L."/>
            <person name="Ma J."/>
        </authorList>
    </citation>
    <scope>NUCLEOTIDE SEQUENCE [LARGE SCALE GENOMIC DNA]</scope>
    <source>
        <strain evidence="4">CCUG 55590</strain>
    </source>
</reference>
<accession>A0ABW2PQB4</accession>
<feature type="transmembrane region" description="Helical" evidence="1">
    <location>
        <begin position="83"/>
        <end position="104"/>
    </location>
</feature>
<gene>
    <name evidence="3" type="ORF">ACFQO8_06800</name>
</gene>
<dbReference type="Pfam" id="PF00990">
    <property type="entry name" value="GGDEF"/>
    <property type="match status" value="1"/>
</dbReference>
<keyword evidence="1" id="KW-0472">Membrane</keyword>
<proteinExistence type="predicted"/>
<dbReference type="InterPro" id="IPR043128">
    <property type="entry name" value="Rev_trsase/Diguanyl_cyclase"/>
</dbReference>
<keyword evidence="3" id="KW-0808">Transferase</keyword>
<dbReference type="Gene3D" id="3.30.70.270">
    <property type="match status" value="1"/>
</dbReference>
<dbReference type="PROSITE" id="PS50887">
    <property type="entry name" value="GGDEF"/>
    <property type="match status" value="1"/>
</dbReference>
<evidence type="ECO:0000259" key="2">
    <source>
        <dbReference type="PROSITE" id="PS50887"/>
    </source>
</evidence>
<dbReference type="InterPro" id="IPR000160">
    <property type="entry name" value="GGDEF_dom"/>
</dbReference>
<evidence type="ECO:0000256" key="1">
    <source>
        <dbReference type="SAM" id="Phobius"/>
    </source>
</evidence>
<dbReference type="RefSeq" id="WP_214788194.1">
    <property type="nucleotide sequence ID" value="NZ_JANIEL010000002.1"/>
</dbReference>